<dbReference type="RefSeq" id="WP_188950448.1">
    <property type="nucleotide sequence ID" value="NZ_BMIB01000001.1"/>
</dbReference>
<sequence>MLMTFMNRFYLTACLCVLLLQANAQNNTNHSLPVTTLERWLISNPPDSLKLDTFYAKYTDAWGIPVVASRNVSDAALLIGRDIINYMLQQRPDVRRVLLARKARLSVIGKDEMQTDLPECRDWKKPTKDDRRLTPSERDNYDKPGGIASMTDRQYWNQRARGMGGIQTSCAEENLLGIPGTRYFGENITVHEFSHNIMGALMSFDTSFRNAIRIAYANAKEKGLYKNQYAINTIDEYWAEGSQWWFWSNYEFYDNNTRIQTPDDLKSYDPLLYAILEKVYPGHHIPADVYHGQNLNSPVKNRP</sequence>
<accession>A0A917MRL1</accession>
<evidence type="ECO:0000256" key="1">
    <source>
        <dbReference type="SAM" id="MobiDB-lite"/>
    </source>
</evidence>
<protein>
    <recommendedName>
        <fullName evidence="5">Glycoside hydrolase</fullName>
    </recommendedName>
</protein>
<name>A0A917MRL1_9BACT</name>
<dbReference type="AlphaFoldDB" id="A0A917MRL1"/>
<dbReference type="EMBL" id="BMIB01000001">
    <property type="protein sequence ID" value="GGH59087.1"/>
    <property type="molecule type" value="Genomic_DNA"/>
</dbReference>
<feature type="chain" id="PRO_5037962065" description="Glycoside hydrolase" evidence="2">
    <location>
        <begin position="25"/>
        <end position="303"/>
    </location>
</feature>
<dbReference type="GO" id="GO:0008237">
    <property type="term" value="F:metallopeptidase activity"/>
    <property type="evidence" value="ECO:0007669"/>
    <property type="project" value="InterPro"/>
</dbReference>
<dbReference type="Proteomes" id="UP000627292">
    <property type="component" value="Unassembled WGS sequence"/>
</dbReference>
<comment type="caution">
    <text evidence="3">The sequence shown here is derived from an EMBL/GenBank/DDBJ whole genome shotgun (WGS) entry which is preliminary data.</text>
</comment>
<proteinExistence type="predicted"/>
<reference evidence="3" key="2">
    <citation type="submission" date="2020-09" db="EMBL/GenBank/DDBJ databases">
        <authorList>
            <person name="Sun Q."/>
            <person name="Zhou Y."/>
        </authorList>
    </citation>
    <scope>NUCLEOTIDE SEQUENCE</scope>
    <source>
        <strain evidence="3">CGMCC 1.15290</strain>
    </source>
</reference>
<evidence type="ECO:0000313" key="4">
    <source>
        <dbReference type="Proteomes" id="UP000627292"/>
    </source>
</evidence>
<dbReference type="SUPFAM" id="SSF55486">
    <property type="entry name" value="Metalloproteases ('zincins'), catalytic domain"/>
    <property type="match status" value="1"/>
</dbReference>
<feature type="region of interest" description="Disordered" evidence="1">
    <location>
        <begin position="121"/>
        <end position="149"/>
    </location>
</feature>
<feature type="compositionally biased region" description="Basic and acidic residues" evidence="1">
    <location>
        <begin position="121"/>
        <end position="142"/>
    </location>
</feature>
<evidence type="ECO:0008006" key="5">
    <source>
        <dbReference type="Google" id="ProtNLM"/>
    </source>
</evidence>
<evidence type="ECO:0000256" key="2">
    <source>
        <dbReference type="SAM" id="SignalP"/>
    </source>
</evidence>
<gene>
    <name evidence="3" type="ORF">GCM10011379_05490</name>
</gene>
<feature type="signal peptide" evidence="2">
    <location>
        <begin position="1"/>
        <end position="24"/>
    </location>
</feature>
<dbReference type="Gene3D" id="3.40.390.10">
    <property type="entry name" value="Collagenase (Catalytic Domain)"/>
    <property type="match status" value="1"/>
</dbReference>
<dbReference type="InterPro" id="IPR024079">
    <property type="entry name" value="MetalloPept_cat_dom_sf"/>
</dbReference>
<evidence type="ECO:0000313" key="3">
    <source>
        <dbReference type="EMBL" id="GGH59087.1"/>
    </source>
</evidence>
<keyword evidence="4" id="KW-1185">Reference proteome</keyword>
<organism evidence="3 4">
    <name type="scientific">Filimonas zeae</name>
    <dbReference type="NCBI Taxonomy" id="1737353"/>
    <lineage>
        <taxon>Bacteria</taxon>
        <taxon>Pseudomonadati</taxon>
        <taxon>Bacteroidota</taxon>
        <taxon>Chitinophagia</taxon>
        <taxon>Chitinophagales</taxon>
        <taxon>Chitinophagaceae</taxon>
        <taxon>Filimonas</taxon>
    </lineage>
</organism>
<reference evidence="3" key="1">
    <citation type="journal article" date="2014" name="Int. J. Syst. Evol. Microbiol.">
        <title>Complete genome sequence of Corynebacterium casei LMG S-19264T (=DSM 44701T), isolated from a smear-ripened cheese.</title>
        <authorList>
            <consortium name="US DOE Joint Genome Institute (JGI-PGF)"/>
            <person name="Walter F."/>
            <person name="Albersmeier A."/>
            <person name="Kalinowski J."/>
            <person name="Ruckert C."/>
        </authorList>
    </citation>
    <scope>NUCLEOTIDE SEQUENCE</scope>
    <source>
        <strain evidence="3">CGMCC 1.15290</strain>
    </source>
</reference>
<keyword evidence="2" id="KW-0732">Signal</keyword>